<dbReference type="GO" id="GO:0005524">
    <property type="term" value="F:ATP binding"/>
    <property type="evidence" value="ECO:0007669"/>
    <property type="project" value="InterPro"/>
</dbReference>
<sequence length="132" mass="14622">MEFNKPIADFVDKDLSTTVHDLNLCKVLGSGMCGDVFLFKDPVHGDAALKTFSSATCASFSSSSCSSSTFYKTLEKMFRKEVSIMRRCHHPNLMRVLYSSRMQDCLAIVMPLMEQGSLGSALRSSSIPSFFI</sequence>
<dbReference type="InterPro" id="IPR001245">
    <property type="entry name" value="Ser-Thr/Tyr_kinase_cat_dom"/>
</dbReference>
<dbReference type="InterPro" id="IPR011009">
    <property type="entry name" value="Kinase-like_dom_sf"/>
</dbReference>
<dbReference type="Proteomes" id="UP000762676">
    <property type="component" value="Unassembled WGS sequence"/>
</dbReference>
<name>A0AAV4FTB6_9GAST</name>
<dbReference type="Gene3D" id="1.10.510.10">
    <property type="entry name" value="Transferase(Phosphotransferase) domain 1"/>
    <property type="match status" value="1"/>
</dbReference>
<dbReference type="Pfam" id="PF07714">
    <property type="entry name" value="PK_Tyr_Ser-Thr"/>
    <property type="match status" value="1"/>
</dbReference>
<dbReference type="EMBL" id="BMAT01011593">
    <property type="protein sequence ID" value="GFR75470.1"/>
    <property type="molecule type" value="Genomic_DNA"/>
</dbReference>
<evidence type="ECO:0000259" key="1">
    <source>
        <dbReference type="PROSITE" id="PS50011"/>
    </source>
</evidence>
<keyword evidence="2" id="KW-0418">Kinase</keyword>
<proteinExistence type="predicted"/>
<reference evidence="2 3" key="1">
    <citation type="journal article" date="2021" name="Elife">
        <title>Chloroplast acquisition without the gene transfer in kleptoplastic sea slugs, Plakobranchus ocellatus.</title>
        <authorList>
            <person name="Maeda T."/>
            <person name="Takahashi S."/>
            <person name="Yoshida T."/>
            <person name="Shimamura S."/>
            <person name="Takaki Y."/>
            <person name="Nagai Y."/>
            <person name="Toyoda A."/>
            <person name="Suzuki Y."/>
            <person name="Arimoto A."/>
            <person name="Ishii H."/>
            <person name="Satoh N."/>
            <person name="Nishiyama T."/>
            <person name="Hasebe M."/>
            <person name="Maruyama T."/>
            <person name="Minagawa J."/>
            <person name="Obokata J."/>
            <person name="Shigenobu S."/>
        </authorList>
    </citation>
    <scope>NUCLEOTIDE SEQUENCE [LARGE SCALE GENOMIC DNA]</scope>
</reference>
<comment type="caution">
    <text evidence="2">The sequence shown here is derived from an EMBL/GenBank/DDBJ whole genome shotgun (WGS) entry which is preliminary data.</text>
</comment>
<dbReference type="GO" id="GO:0004674">
    <property type="term" value="F:protein serine/threonine kinase activity"/>
    <property type="evidence" value="ECO:0007669"/>
    <property type="project" value="TreeGrafter"/>
</dbReference>
<dbReference type="InterPro" id="IPR051681">
    <property type="entry name" value="Ser/Thr_Kinases-Pseudokinases"/>
</dbReference>
<gene>
    <name evidence="2" type="ORF">ElyMa_005777200</name>
</gene>
<dbReference type="PANTHER" id="PTHR44329">
    <property type="entry name" value="SERINE/THREONINE-PROTEIN KINASE TNNI3K-RELATED"/>
    <property type="match status" value="1"/>
</dbReference>
<keyword evidence="3" id="KW-1185">Reference proteome</keyword>
<protein>
    <submittedName>
        <fullName evidence="2">Tyrosine-protein kinase</fullName>
    </submittedName>
</protein>
<evidence type="ECO:0000313" key="3">
    <source>
        <dbReference type="Proteomes" id="UP000762676"/>
    </source>
</evidence>
<evidence type="ECO:0000313" key="2">
    <source>
        <dbReference type="EMBL" id="GFR75470.1"/>
    </source>
</evidence>
<keyword evidence="2" id="KW-0808">Transferase</keyword>
<organism evidence="2 3">
    <name type="scientific">Elysia marginata</name>
    <dbReference type="NCBI Taxonomy" id="1093978"/>
    <lineage>
        <taxon>Eukaryota</taxon>
        <taxon>Metazoa</taxon>
        <taxon>Spiralia</taxon>
        <taxon>Lophotrochozoa</taxon>
        <taxon>Mollusca</taxon>
        <taxon>Gastropoda</taxon>
        <taxon>Heterobranchia</taxon>
        <taxon>Euthyneura</taxon>
        <taxon>Panpulmonata</taxon>
        <taxon>Sacoglossa</taxon>
        <taxon>Placobranchoidea</taxon>
        <taxon>Plakobranchidae</taxon>
        <taxon>Elysia</taxon>
    </lineage>
</organism>
<accession>A0AAV4FTB6</accession>
<dbReference type="InterPro" id="IPR000719">
    <property type="entry name" value="Prot_kinase_dom"/>
</dbReference>
<dbReference type="SUPFAM" id="SSF56112">
    <property type="entry name" value="Protein kinase-like (PK-like)"/>
    <property type="match status" value="1"/>
</dbReference>
<dbReference type="AlphaFoldDB" id="A0AAV4FTB6"/>
<dbReference type="PROSITE" id="PS50011">
    <property type="entry name" value="PROTEIN_KINASE_DOM"/>
    <property type="match status" value="1"/>
</dbReference>
<feature type="domain" description="Protein kinase" evidence="1">
    <location>
        <begin position="22"/>
        <end position="132"/>
    </location>
</feature>